<sequence>MGSSSETGCSFCGFLGFILLAMGVAKAAMGMYYVHDCELEPRIPTFLIVGGITSVVIGVLIFLTEGFHENKKSISTCSFVISIILGIFGIIWLIIGYTYVFPSGKKIDVPKCNTGDKNCVTCNSALLDFTIAIVVIEVVVLAAIGIYSFCK</sequence>
<keyword evidence="1" id="KW-1133">Transmembrane helix</keyword>
<comment type="caution">
    <text evidence="3">The sequence shown here is derived from an EMBL/GenBank/DDBJ whole genome shotgun (WGS) entry which is preliminary data.</text>
</comment>
<feature type="transmembrane region" description="Helical" evidence="1">
    <location>
        <begin position="76"/>
        <end position="100"/>
    </location>
</feature>
<evidence type="ECO:0000313" key="3">
    <source>
        <dbReference type="EMBL" id="KAK3594174.1"/>
    </source>
</evidence>
<proteinExistence type="predicted"/>
<keyword evidence="2" id="KW-0732">Signal</keyword>
<dbReference type="PANTHER" id="PTHR33444:SF7">
    <property type="entry name" value="TRANSMEMBRANE PROTEIN 272"/>
    <property type="match status" value="1"/>
</dbReference>
<keyword evidence="4" id="KW-1185">Reference proteome</keyword>
<dbReference type="InterPro" id="IPR040350">
    <property type="entry name" value="TMEM272"/>
</dbReference>
<feature type="transmembrane region" description="Helical" evidence="1">
    <location>
        <begin position="43"/>
        <end position="64"/>
    </location>
</feature>
<reference evidence="3" key="1">
    <citation type="journal article" date="2021" name="Genome Biol. Evol.">
        <title>A High-Quality Reference Genome for a Parasitic Bivalve with Doubly Uniparental Inheritance (Bivalvia: Unionida).</title>
        <authorList>
            <person name="Smith C.H."/>
        </authorList>
    </citation>
    <scope>NUCLEOTIDE SEQUENCE</scope>
    <source>
        <strain evidence="3">CHS0354</strain>
    </source>
</reference>
<dbReference type="EMBL" id="JAEAOA010001554">
    <property type="protein sequence ID" value="KAK3594174.1"/>
    <property type="molecule type" value="Genomic_DNA"/>
</dbReference>
<evidence type="ECO:0000256" key="2">
    <source>
        <dbReference type="SAM" id="SignalP"/>
    </source>
</evidence>
<accession>A0AAE0SLK5</accession>
<feature type="signal peptide" evidence="2">
    <location>
        <begin position="1"/>
        <end position="27"/>
    </location>
</feature>
<name>A0AAE0SLK5_9BIVA</name>
<reference evidence="3" key="3">
    <citation type="submission" date="2023-05" db="EMBL/GenBank/DDBJ databases">
        <authorList>
            <person name="Smith C.H."/>
        </authorList>
    </citation>
    <scope>NUCLEOTIDE SEQUENCE</scope>
    <source>
        <strain evidence="3">CHS0354</strain>
        <tissue evidence="3">Mantle</tissue>
    </source>
</reference>
<evidence type="ECO:0000256" key="1">
    <source>
        <dbReference type="SAM" id="Phobius"/>
    </source>
</evidence>
<feature type="transmembrane region" description="Helical" evidence="1">
    <location>
        <begin position="129"/>
        <end position="150"/>
    </location>
</feature>
<dbReference type="Proteomes" id="UP001195483">
    <property type="component" value="Unassembled WGS sequence"/>
</dbReference>
<organism evidence="3 4">
    <name type="scientific">Potamilus streckersoni</name>
    <dbReference type="NCBI Taxonomy" id="2493646"/>
    <lineage>
        <taxon>Eukaryota</taxon>
        <taxon>Metazoa</taxon>
        <taxon>Spiralia</taxon>
        <taxon>Lophotrochozoa</taxon>
        <taxon>Mollusca</taxon>
        <taxon>Bivalvia</taxon>
        <taxon>Autobranchia</taxon>
        <taxon>Heteroconchia</taxon>
        <taxon>Palaeoheterodonta</taxon>
        <taxon>Unionida</taxon>
        <taxon>Unionoidea</taxon>
        <taxon>Unionidae</taxon>
        <taxon>Ambleminae</taxon>
        <taxon>Lampsilini</taxon>
        <taxon>Potamilus</taxon>
    </lineage>
</organism>
<keyword evidence="1" id="KW-0472">Membrane</keyword>
<dbReference type="PANTHER" id="PTHR33444">
    <property type="entry name" value="SI:DKEY-19B23.12-RELATED"/>
    <property type="match status" value="1"/>
</dbReference>
<reference evidence="3" key="2">
    <citation type="journal article" date="2021" name="Genome Biol. Evol.">
        <title>Developing a high-quality reference genome for a parasitic bivalve with doubly uniparental inheritance (Bivalvia: Unionida).</title>
        <authorList>
            <person name="Smith C.H."/>
        </authorList>
    </citation>
    <scope>NUCLEOTIDE SEQUENCE</scope>
    <source>
        <strain evidence="3">CHS0354</strain>
        <tissue evidence="3">Mantle</tissue>
    </source>
</reference>
<evidence type="ECO:0000313" key="4">
    <source>
        <dbReference type="Proteomes" id="UP001195483"/>
    </source>
</evidence>
<dbReference type="AlphaFoldDB" id="A0AAE0SLK5"/>
<gene>
    <name evidence="3" type="ORF">CHS0354_026046</name>
</gene>
<feature type="chain" id="PRO_5042240393" evidence="2">
    <location>
        <begin position="28"/>
        <end position="151"/>
    </location>
</feature>
<protein>
    <submittedName>
        <fullName evidence="3">Uncharacterized protein</fullName>
    </submittedName>
</protein>
<keyword evidence="1" id="KW-0812">Transmembrane</keyword>